<comment type="caution">
    <text evidence="3">The sequence shown here is derived from an EMBL/GenBank/DDBJ whole genome shotgun (WGS) entry which is preliminary data.</text>
</comment>
<dbReference type="PANTHER" id="PTHR33064">
    <property type="entry name" value="POL PROTEIN"/>
    <property type="match status" value="1"/>
</dbReference>
<keyword evidence="1" id="KW-0472">Membrane</keyword>
<dbReference type="PANTHER" id="PTHR33064:SF37">
    <property type="entry name" value="RIBONUCLEASE H"/>
    <property type="match status" value="1"/>
</dbReference>
<dbReference type="EMBL" id="CAKOGP040001044">
    <property type="protein sequence ID" value="CAJ1941594.1"/>
    <property type="molecule type" value="Genomic_DNA"/>
</dbReference>
<dbReference type="PROSITE" id="PS50878">
    <property type="entry name" value="RT_POL"/>
    <property type="match status" value="1"/>
</dbReference>
<feature type="transmembrane region" description="Helical" evidence="1">
    <location>
        <begin position="381"/>
        <end position="401"/>
    </location>
</feature>
<dbReference type="Gene3D" id="1.20.1250.20">
    <property type="entry name" value="MFS general substrate transporter like domains"/>
    <property type="match status" value="1"/>
</dbReference>
<dbReference type="SUPFAM" id="SSF103473">
    <property type="entry name" value="MFS general substrate transporter"/>
    <property type="match status" value="1"/>
</dbReference>
<keyword evidence="1" id="KW-1133">Transmembrane helix</keyword>
<dbReference type="Gene3D" id="3.30.70.270">
    <property type="match status" value="2"/>
</dbReference>
<feature type="transmembrane region" description="Helical" evidence="1">
    <location>
        <begin position="209"/>
        <end position="230"/>
    </location>
</feature>
<dbReference type="Proteomes" id="UP001295423">
    <property type="component" value="Unassembled WGS sequence"/>
</dbReference>
<feature type="transmembrane region" description="Helical" evidence="1">
    <location>
        <begin position="286"/>
        <end position="306"/>
    </location>
</feature>
<dbReference type="InterPro" id="IPR043128">
    <property type="entry name" value="Rev_trsase/Diguanyl_cyclase"/>
</dbReference>
<feature type="non-terminal residue" evidence="3">
    <location>
        <position position="1"/>
    </location>
</feature>
<feature type="transmembrane region" description="Helical" evidence="1">
    <location>
        <begin position="129"/>
        <end position="148"/>
    </location>
</feature>
<dbReference type="CDD" id="cd01647">
    <property type="entry name" value="RT_LTR"/>
    <property type="match status" value="1"/>
</dbReference>
<feature type="transmembrane region" description="Helical" evidence="1">
    <location>
        <begin position="318"/>
        <end position="341"/>
    </location>
</feature>
<keyword evidence="4" id="KW-1185">Reference proteome</keyword>
<evidence type="ECO:0000256" key="1">
    <source>
        <dbReference type="SAM" id="Phobius"/>
    </source>
</evidence>
<proteinExistence type="predicted"/>
<evidence type="ECO:0000313" key="4">
    <source>
        <dbReference type="Proteomes" id="UP001295423"/>
    </source>
</evidence>
<dbReference type="GO" id="GO:0022857">
    <property type="term" value="F:transmembrane transporter activity"/>
    <property type="evidence" value="ECO:0007669"/>
    <property type="project" value="InterPro"/>
</dbReference>
<dbReference type="AlphaFoldDB" id="A0AAD2CSC3"/>
<dbReference type="InterPro" id="IPR000477">
    <property type="entry name" value="RT_dom"/>
</dbReference>
<reference evidence="3" key="1">
    <citation type="submission" date="2023-08" db="EMBL/GenBank/DDBJ databases">
        <authorList>
            <person name="Audoor S."/>
            <person name="Bilcke G."/>
        </authorList>
    </citation>
    <scope>NUCLEOTIDE SEQUENCE</scope>
</reference>
<organism evidence="3 4">
    <name type="scientific">Cylindrotheca closterium</name>
    <dbReference type="NCBI Taxonomy" id="2856"/>
    <lineage>
        <taxon>Eukaryota</taxon>
        <taxon>Sar</taxon>
        <taxon>Stramenopiles</taxon>
        <taxon>Ochrophyta</taxon>
        <taxon>Bacillariophyta</taxon>
        <taxon>Bacillariophyceae</taxon>
        <taxon>Bacillariophycidae</taxon>
        <taxon>Bacillariales</taxon>
        <taxon>Bacillariaceae</taxon>
        <taxon>Cylindrotheca</taxon>
    </lineage>
</organism>
<feature type="transmembrane region" description="Helical" evidence="1">
    <location>
        <begin position="353"/>
        <end position="375"/>
    </location>
</feature>
<dbReference type="InterPro" id="IPR043502">
    <property type="entry name" value="DNA/RNA_pol_sf"/>
</dbReference>
<feature type="transmembrane region" description="Helical" evidence="1">
    <location>
        <begin position="250"/>
        <end position="274"/>
    </location>
</feature>
<dbReference type="Pfam" id="PF00078">
    <property type="entry name" value="RVT_1"/>
    <property type="match status" value="1"/>
</dbReference>
<feature type="domain" description="Reverse transcriptase" evidence="2">
    <location>
        <begin position="1"/>
        <end position="82"/>
    </location>
</feature>
<dbReference type="InterPro" id="IPR011701">
    <property type="entry name" value="MFS"/>
</dbReference>
<feature type="transmembrane region" description="Helical" evidence="1">
    <location>
        <begin position="154"/>
        <end position="175"/>
    </location>
</feature>
<gene>
    <name evidence="3" type="ORF">CYCCA115_LOCUS7582</name>
</gene>
<evidence type="ECO:0000313" key="3">
    <source>
        <dbReference type="EMBL" id="CAJ1941594.1"/>
    </source>
</evidence>
<dbReference type="InterPro" id="IPR051320">
    <property type="entry name" value="Viral_Replic_Matur_Polypro"/>
</dbReference>
<keyword evidence="1" id="KW-0812">Transmembrane</keyword>
<dbReference type="Pfam" id="PF07690">
    <property type="entry name" value="MFS_1"/>
    <property type="match status" value="1"/>
</dbReference>
<dbReference type="InterPro" id="IPR036259">
    <property type="entry name" value="MFS_trans_sf"/>
</dbReference>
<dbReference type="SUPFAM" id="SSF56672">
    <property type="entry name" value="DNA/RNA polymerases"/>
    <property type="match status" value="1"/>
</dbReference>
<evidence type="ECO:0000259" key="2">
    <source>
        <dbReference type="PROSITE" id="PS50878"/>
    </source>
</evidence>
<sequence length="434" mass="48981">MAMGLKPAPDFAQYYIEKTLRDLKQKGVEIYIDDVGLFSNSYEEHMALIQEVLQRLQAAGFKINPLKCEWCVQETDFLGHWLTPEGVKPWKKKIDAILKMSAPTNVTELRAFLGAVTFYRHMWLRRSHLLRLYIYCVCLYLLKSFWQHVCLIRINMYTAPAYFMAIIVVFTIYMLSSKHFKDRDRSQPPTDIKKKSAKRAEMDDYSNQMTIFFGLSIYDCCILWCMMLNFSTKGSIGCFETLGISIADSLFGMSSTIAGTMVGACGTIGVISLLSMGRLSQFMSDIQLICGGVIVMAMGFLSLTLIDDDSGDNSSWIYLLSIFMIYSIGYPIGHTVVIGLFSKIVGRRPQGTLLGWFAAAGSLAQLVFPIVAGYVEHYLGFLPLFYILTGILAVFTLITLLGQRTLSMLSQYERFITFKSHIIESLGSIFNPSK</sequence>
<name>A0AAD2CSC3_9STRA</name>
<protein>
    <recommendedName>
        <fullName evidence="2">Reverse transcriptase domain-containing protein</fullName>
    </recommendedName>
</protein>
<accession>A0AAD2CSC3</accession>